<feature type="domain" description="FAD dependent oxidoreductase" evidence="12">
    <location>
        <begin position="7"/>
        <end position="351"/>
    </location>
</feature>
<evidence type="ECO:0000256" key="8">
    <source>
        <dbReference type="ARBA" id="ARBA00022630"/>
    </source>
</evidence>
<dbReference type="SUPFAM" id="SSF54373">
    <property type="entry name" value="FAD-linked reductases, C-terminal domain"/>
    <property type="match status" value="1"/>
</dbReference>
<evidence type="ECO:0000313" key="15">
    <source>
        <dbReference type="Proteomes" id="UP000425916"/>
    </source>
</evidence>
<keyword evidence="7" id="KW-1003">Cell membrane</keyword>
<keyword evidence="15" id="KW-1185">Reference proteome</keyword>
<dbReference type="Gene3D" id="1.10.10.1100">
    <property type="entry name" value="BFD-like [2Fe-2S]-binding domain"/>
    <property type="match status" value="1"/>
</dbReference>
<organism evidence="14 15">
    <name type="scientific">Neomoorella glycerini</name>
    <dbReference type="NCBI Taxonomy" id="55779"/>
    <lineage>
        <taxon>Bacteria</taxon>
        <taxon>Bacillati</taxon>
        <taxon>Bacillota</taxon>
        <taxon>Clostridia</taxon>
        <taxon>Neomoorellales</taxon>
        <taxon>Neomoorellaceae</taxon>
        <taxon>Neomoorella</taxon>
    </lineage>
</organism>
<dbReference type="GO" id="GO:0004368">
    <property type="term" value="F:glycerol-3-phosphate dehydrogenase (quinone) activity"/>
    <property type="evidence" value="ECO:0007669"/>
    <property type="project" value="UniProtKB-EC"/>
</dbReference>
<evidence type="ECO:0000256" key="9">
    <source>
        <dbReference type="ARBA" id="ARBA00022827"/>
    </source>
</evidence>
<evidence type="ECO:0000256" key="1">
    <source>
        <dbReference type="ARBA" id="ARBA00001917"/>
    </source>
</evidence>
<keyword evidence="9" id="KW-0274">FAD</keyword>
<dbReference type="UniPathway" id="UPA00618">
    <property type="reaction ID" value="UER00673"/>
</dbReference>
<dbReference type="InterPro" id="IPR007419">
    <property type="entry name" value="BFD-like_2Fe2S-bd_dom"/>
</dbReference>
<comment type="subcellular location">
    <subcellularLocation>
        <location evidence="3">Cell membrane</location>
        <topology evidence="3">Peripheral membrane protein</topology>
    </subcellularLocation>
</comment>
<dbReference type="InterPro" id="IPR036188">
    <property type="entry name" value="FAD/NAD-bd_sf"/>
</dbReference>
<protein>
    <submittedName>
        <fullName evidence="14">Anaerobic glycerol-3-phosphate dehydrogenase subunit A</fullName>
        <ecNumber evidence="14">1.1.5.3</ecNumber>
    </submittedName>
</protein>
<dbReference type="InterPro" id="IPR041854">
    <property type="entry name" value="BFD-like_2Fe2S-bd_dom_sf"/>
</dbReference>
<dbReference type="PANTHER" id="PTHR11985:SF15">
    <property type="entry name" value="GLYCEROL-3-PHOSPHATE DEHYDROGENASE, MITOCHONDRIAL"/>
    <property type="match status" value="1"/>
</dbReference>
<dbReference type="GO" id="GO:0005886">
    <property type="term" value="C:plasma membrane"/>
    <property type="evidence" value="ECO:0007669"/>
    <property type="project" value="UniProtKB-SubCell"/>
</dbReference>
<dbReference type="InterPro" id="IPR000447">
    <property type="entry name" value="G3P_DH_FAD-dep"/>
</dbReference>
<dbReference type="Pfam" id="PF01266">
    <property type="entry name" value="DAO"/>
    <property type="match status" value="1"/>
</dbReference>
<dbReference type="GO" id="GO:0006072">
    <property type="term" value="P:glycerol-3-phosphate metabolic process"/>
    <property type="evidence" value="ECO:0007669"/>
    <property type="project" value="InterPro"/>
</dbReference>
<comment type="cofactor">
    <cofactor evidence="2">
        <name>FAD</name>
        <dbReference type="ChEBI" id="CHEBI:57692"/>
    </cofactor>
</comment>
<dbReference type="Pfam" id="PF04324">
    <property type="entry name" value="Fer2_BFD"/>
    <property type="match status" value="1"/>
</dbReference>
<proteinExistence type="inferred from homology"/>
<evidence type="ECO:0000256" key="5">
    <source>
        <dbReference type="ARBA" id="ARBA00007330"/>
    </source>
</evidence>
<evidence type="ECO:0000256" key="2">
    <source>
        <dbReference type="ARBA" id="ARBA00001974"/>
    </source>
</evidence>
<keyword evidence="10 14" id="KW-0560">Oxidoreductase</keyword>
<evidence type="ECO:0000256" key="4">
    <source>
        <dbReference type="ARBA" id="ARBA00005157"/>
    </source>
</evidence>
<comment type="subunit">
    <text evidence="6">Composed of a catalytic GlpA/B dimer and of membrane bound GlpC.</text>
</comment>
<evidence type="ECO:0000259" key="12">
    <source>
        <dbReference type="Pfam" id="PF01266"/>
    </source>
</evidence>
<dbReference type="Gene3D" id="3.50.50.60">
    <property type="entry name" value="FAD/NAD(P)-binding domain"/>
    <property type="match status" value="2"/>
</dbReference>
<dbReference type="Proteomes" id="UP000425916">
    <property type="component" value="Chromosome"/>
</dbReference>
<comment type="pathway">
    <text evidence="4">Polyol metabolism; glycerol degradation via glycerol kinase pathway; glycerone phosphate from sn-glycerol 3-phosphate (anaerobic route): step 1/1.</text>
</comment>
<comment type="cofactor">
    <cofactor evidence="1">
        <name>FMN</name>
        <dbReference type="ChEBI" id="CHEBI:58210"/>
    </cofactor>
</comment>
<dbReference type="EMBL" id="CP046244">
    <property type="protein sequence ID" value="QGP91054.1"/>
    <property type="molecule type" value="Genomic_DNA"/>
</dbReference>
<evidence type="ECO:0000256" key="7">
    <source>
        <dbReference type="ARBA" id="ARBA00022475"/>
    </source>
</evidence>
<evidence type="ECO:0000256" key="11">
    <source>
        <dbReference type="ARBA" id="ARBA00023136"/>
    </source>
</evidence>
<feature type="domain" description="BFD-like [2Fe-2S]-binding" evidence="13">
    <location>
        <begin position="395"/>
        <end position="438"/>
    </location>
</feature>
<keyword evidence="11" id="KW-0472">Membrane</keyword>
<dbReference type="OrthoDB" id="9801699at2"/>
<dbReference type="GO" id="GO:0019563">
    <property type="term" value="P:glycerol catabolic process"/>
    <property type="evidence" value="ECO:0007669"/>
    <property type="project" value="UniProtKB-UniPathway"/>
</dbReference>
<evidence type="ECO:0000313" key="14">
    <source>
        <dbReference type="EMBL" id="QGP91054.1"/>
    </source>
</evidence>
<dbReference type="EC" id="1.1.5.3" evidence="14"/>
<dbReference type="AlphaFoldDB" id="A0A6I5ZME7"/>
<reference evidence="14 15" key="1">
    <citation type="submission" date="2019-11" db="EMBL/GenBank/DDBJ databases">
        <title>Genome sequence of Moorella glycerini DSM11254.</title>
        <authorList>
            <person name="Poehlein A."/>
            <person name="Boeer T."/>
            <person name="Daniel R."/>
        </authorList>
    </citation>
    <scope>NUCLEOTIDE SEQUENCE [LARGE SCALE GENOMIC DNA]</scope>
    <source>
        <strain evidence="14 15">DSM 11254</strain>
    </source>
</reference>
<dbReference type="SUPFAM" id="SSF51905">
    <property type="entry name" value="FAD/NAD(P)-binding domain"/>
    <property type="match status" value="1"/>
</dbReference>
<evidence type="ECO:0000259" key="13">
    <source>
        <dbReference type="Pfam" id="PF04324"/>
    </source>
</evidence>
<sequence length="506" mass="54932">MQDDFQVVIIGGGATGTGILRDLALRGVSCLLVEKDGLASGTSGRFHGLLHSGARYAVNDPHAAAECARENAILKRVAGEFIADTGGYFVATPEDDDDYIATWTARCQAAGISIKEVPVKEALKKEPLLNPEIKRVFLVPDAAIDGFKLVEANARSAARLEAKVKTYTLVTGLELKNGSVRGVYLKNQVTGQEEFVACQVVVNAAGSWAGCIAAMAGIKLNIIHDKGALLVFSHRLCGRVINRLRPPGDGDIFVPHGNVTIFGTTSVIVPSPDDHQVTLREVSKLLDEGARIFPGLRERRLIRAFAGVRPIYQGDAGETGRQATRDFSVIDHEQVDGVHGLISAAGGKLTTFRLMAQVAADMACKKLGIERNCMTDVIPYDADAIKARQKSYSFLCQCEMVTAEMLTEAVKEKAYFTFNDVRRLTRLGMGPCQGTFCTFKAAGYYHGNATVTAAKAARLLKEHIQERWKGNRFVLWGDQAQEMEITRGIYLGTLNLAKLESENNAV</sequence>
<dbReference type="InterPro" id="IPR006076">
    <property type="entry name" value="FAD-dep_OxRdtase"/>
</dbReference>
<evidence type="ECO:0000256" key="6">
    <source>
        <dbReference type="ARBA" id="ARBA00011331"/>
    </source>
</evidence>
<dbReference type="CDD" id="cd19946">
    <property type="entry name" value="GlpA-like_Fer2_BFD-like"/>
    <property type="match status" value="1"/>
</dbReference>
<evidence type="ECO:0000256" key="10">
    <source>
        <dbReference type="ARBA" id="ARBA00023002"/>
    </source>
</evidence>
<dbReference type="Gene3D" id="3.30.9.10">
    <property type="entry name" value="D-Amino Acid Oxidase, subunit A, domain 2"/>
    <property type="match status" value="1"/>
</dbReference>
<dbReference type="PRINTS" id="PR01001">
    <property type="entry name" value="FADG3PDH"/>
</dbReference>
<dbReference type="PANTHER" id="PTHR11985">
    <property type="entry name" value="GLYCEROL-3-PHOSPHATE DEHYDROGENASE"/>
    <property type="match status" value="1"/>
</dbReference>
<name>A0A6I5ZME7_9FIRM</name>
<comment type="similarity">
    <text evidence="5">Belongs to the FAD-dependent glycerol-3-phosphate dehydrogenase family.</text>
</comment>
<keyword evidence="8" id="KW-0285">Flavoprotein</keyword>
<accession>A0A6I5ZME7</accession>
<gene>
    <name evidence="14" type="primary">glpA</name>
    <name evidence="14" type="ORF">MGLY_03780</name>
</gene>
<evidence type="ECO:0000256" key="3">
    <source>
        <dbReference type="ARBA" id="ARBA00004202"/>
    </source>
</evidence>
<dbReference type="RefSeq" id="WP_156271482.1">
    <property type="nucleotide sequence ID" value="NZ_CP046244.1"/>
</dbReference>